<protein>
    <recommendedName>
        <fullName evidence="4">Phasin family protein</fullName>
    </recommendedName>
</protein>
<evidence type="ECO:0000256" key="1">
    <source>
        <dbReference type="SAM" id="MobiDB-lite"/>
    </source>
</evidence>
<dbReference type="RefSeq" id="WP_127111375.1">
    <property type="nucleotide sequence ID" value="NZ_RZGR01000023.1"/>
</dbReference>
<accession>A0A3S0WR70</accession>
<organism evidence="2 3">
    <name type="scientific">Legionella septentrionalis</name>
    <dbReference type="NCBI Taxonomy" id="2498109"/>
    <lineage>
        <taxon>Bacteria</taxon>
        <taxon>Pseudomonadati</taxon>
        <taxon>Pseudomonadota</taxon>
        <taxon>Gammaproteobacteria</taxon>
        <taxon>Legionellales</taxon>
        <taxon>Legionellaceae</taxon>
        <taxon>Legionella</taxon>
    </lineage>
</organism>
<reference evidence="2 3" key="1">
    <citation type="submission" date="2018-12" db="EMBL/GenBank/DDBJ databases">
        <title>Legionella sp,whole genome shotgun sequence.</title>
        <authorList>
            <person name="Wu H."/>
        </authorList>
    </citation>
    <scope>NUCLEOTIDE SEQUENCE [LARGE SCALE GENOMIC DNA]</scope>
    <source>
        <strain evidence="3">km714</strain>
    </source>
</reference>
<dbReference type="EMBL" id="RZGR01000023">
    <property type="protein sequence ID" value="RUQ84977.1"/>
    <property type="molecule type" value="Genomic_DNA"/>
</dbReference>
<comment type="caution">
    <text evidence="2">The sequence shown here is derived from an EMBL/GenBank/DDBJ whole genome shotgun (WGS) entry which is preliminary data.</text>
</comment>
<feature type="region of interest" description="Disordered" evidence="1">
    <location>
        <begin position="63"/>
        <end position="105"/>
    </location>
</feature>
<evidence type="ECO:0000313" key="3">
    <source>
        <dbReference type="Proteomes" id="UP000288012"/>
    </source>
</evidence>
<sequence>MFLNKDQNNLMKEMKFPFMDLMEKQVDLYLKSGHLLLDYFEKTFSLFTNNLFETSNELRRSQEHMSALMNNGKNESKEKNAASFNTQHSMPNSKTSGANAKKTNK</sequence>
<dbReference type="AlphaFoldDB" id="A0A3S0WR70"/>
<name>A0A3S0WR70_9GAMM</name>
<evidence type="ECO:0000313" key="2">
    <source>
        <dbReference type="EMBL" id="RUQ84977.1"/>
    </source>
</evidence>
<gene>
    <name evidence="2" type="ORF">EKM59_07915</name>
</gene>
<dbReference type="Proteomes" id="UP000288012">
    <property type="component" value="Unassembled WGS sequence"/>
</dbReference>
<evidence type="ECO:0008006" key="4">
    <source>
        <dbReference type="Google" id="ProtNLM"/>
    </source>
</evidence>
<proteinExistence type="predicted"/>
<feature type="compositionally biased region" description="Polar residues" evidence="1">
    <location>
        <begin position="82"/>
        <end position="98"/>
    </location>
</feature>
<keyword evidence="3" id="KW-1185">Reference proteome</keyword>